<comment type="caution">
    <text evidence="1">The sequence shown here is derived from an EMBL/GenBank/DDBJ whole genome shotgun (WGS) entry which is preliminary data.</text>
</comment>
<evidence type="ECO:0000313" key="1">
    <source>
        <dbReference type="EMBL" id="MSC50356.1"/>
    </source>
</evidence>
<evidence type="ECO:0000313" key="2">
    <source>
        <dbReference type="Proteomes" id="UP000462091"/>
    </source>
</evidence>
<gene>
    <name evidence="1" type="ORF">GKE10_00190</name>
</gene>
<reference evidence="1 2" key="1">
    <citation type="journal article" date="2019" name="Nat. Med.">
        <title>A library of human gut bacterial isolates paired with longitudinal multiomics data enables mechanistic microbiome research.</title>
        <authorList>
            <person name="Poyet M."/>
            <person name="Groussin M."/>
            <person name="Gibbons S.M."/>
            <person name="Avila-Pacheco J."/>
            <person name="Jiang X."/>
            <person name="Kearney S.M."/>
            <person name="Perrotta A.R."/>
            <person name="Berdy B."/>
            <person name="Zhao S."/>
            <person name="Lieberman T.D."/>
            <person name="Swanson P.K."/>
            <person name="Smith M."/>
            <person name="Roesemann S."/>
            <person name="Alexander J.E."/>
            <person name="Rich S.A."/>
            <person name="Livny J."/>
            <person name="Vlamakis H."/>
            <person name="Clish C."/>
            <person name="Bullock K."/>
            <person name="Deik A."/>
            <person name="Scott J."/>
            <person name="Pierce K.A."/>
            <person name="Xavier R.J."/>
            <person name="Alm E.J."/>
        </authorList>
    </citation>
    <scope>NUCLEOTIDE SEQUENCE [LARGE SCALE GENOMIC DNA]</scope>
    <source>
        <strain evidence="1 2">BIOML-B1</strain>
    </source>
</reference>
<dbReference type="AlphaFoldDB" id="A0A844D673"/>
<protein>
    <submittedName>
        <fullName evidence="1">Uncharacterized protein</fullName>
    </submittedName>
</protein>
<dbReference type="EMBL" id="WKQM01000001">
    <property type="protein sequence ID" value="MSC50356.1"/>
    <property type="molecule type" value="Genomic_DNA"/>
</dbReference>
<name>A0A844D673_9FIRM</name>
<proteinExistence type="predicted"/>
<dbReference type="Proteomes" id="UP000462091">
    <property type="component" value="Unassembled WGS sequence"/>
</dbReference>
<organism evidence="1 2">
    <name type="scientific">Faecalibacterium prausnitzii</name>
    <dbReference type="NCBI Taxonomy" id="853"/>
    <lineage>
        <taxon>Bacteria</taxon>
        <taxon>Bacillati</taxon>
        <taxon>Bacillota</taxon>
        <taxon>Clostridia</taxon>
        <taxon>Eubacteriales</taxon>
        <taxon>Oscillospiraceae</taxon>
        <taxon>Faecalibacterium</taxon>
    </lineage>
</organism>
<dbReference type="RefSeq" id="WP_154265270.1">
    <property type="nucleotide sequence ID" value="NZ_WKQM01000001.1"/>
</dbReference>
<sequence length="173" mass="19492">MTRTWTPENEQPKPRTGVDYHTVKAWFQQCRDMAAAVEAQKQKIQRIREVAEKTTPSLNGMPGGGGAGDKVGLAATDITDEQRRLQQMETDLCLLRIEATRRAYCITASKSSKKQADCLCLYYVKNKKQREVCEELGLSEENQVSIYIKWGSIYLAEIWDSFGNVAQTAQSPP</sequence>
<accession>A0A844D673</accession>